<dbReference type="Gene3D" id="2.60.40.1080">
    <property type="match status" value="2"/>
</dbReference>
<dbReference type="Proteomes" id="UP000265970">
    <property type="component" value="Unassembled WGS sequence"/>
</dbReference>
<comment type="caution">
    <text evidence="2">The sequence shown here is derived from an EMBL/GenBank/DDBJ whole genome shotgun (WGS) entry which is preliminary data.</text>
</comment>
<dbReference type="InterPro" id="IPR008964">
    <property type="entry name" value="Invasin/intimin_cell_adhesion"/>
</dbReference>
<reference evidence="2 3" key="1">
    <citation type="submission" date="2018-08" db="EMBL/GenBank/DDBJ databases">
        <title>A genome reference for cultivated species of the human gut microbiota.</title>
        <authorList>
            <person name="Zou Y."/>
            <person name="Xue W."/>
            <person name="Luo G."/>
        </authorList>
    </citation>
    <scope>NUCLEOTIDE SEQUENCE [LARGE SCALE GENOMIC DNA]</scope>
    <source>
        <strain evidence="2 3">AF13-3LB</strain>
    </source>
</reference>
<protein>
    <recommendedName>
        <fullName evidence="1">BIG2 domain-containing protein</fullName>
    </recommendedName>
</protein>
<dbReference type="InterPro" id="IPR003343">
    <property type="entry name" value="Big_2"/>
</dbReference>
<feature type="domain" description="BIG2" evidence="1">
    <location>
        <begin position="39"/>
        <end position="114"/>
    </location>
</feature>
<proteinExistence type="predicted"/>
<feature type="non-terminal residue" evidence="2">
    <location>
        <position position="1"/>
    </location>
</feature>
<dbReference type="AlphaFoldDB" id="A0A395XET6"/>
<dbReference type="Pfam" id="PF02368">
    <property type="entry name" value="Big_2"/>
    <property type="match status" value="1"/>
</dbReference>
<dbReference type="EMBL" id="QRZV01000007">
    <property type="protein sequence ID" value="RGW07678.1"/>
    <property type="molecule type" value="Genomic_DNA"/>
</dbReference>
<evidence type="ECO:0000313" key="2">
    <source>
        <dbReference type="EMBL" id="RGW07678.1"/>
    </source>
</evidence>
<dbReference type="SUPFAM" id="SSF49373">
    <property type="entry name" value="Invasin/intimin cell-adhesion fragments"/>
    <property type="match status" value="2"/>
</dbReference>
<evidence type="ECO:0000259" key="1">
    <source>
        <dbReference type="SMART" id="SM00635"/>
    </source>
</evidence>
<organism evidence="2 3">
    <name type="scientific">Bifidobacterium pseudolongum</name>
    <dbReference type="NCBI Taxonomy" id="1694"/>
    <lineage>
        <taxon>Bacteria</taxon>
        <taxon>Bacillati</taxon>
        <taxon>Actinomycetota</taxon>
        <taxon>Actinomycetes</taxon>
        <taxon>Bifidobacteriales</taxon>
        <taxon>Bifidobacteriaceae</taxon>
        <taxon>Bifidobacterium</taxon>
    </lineage>
</organism>
<sequence length="114" mass="10842">ASGKVTAVAAGSATITATAGGKSATIKVTVSKDMPVVVPVQSVSVSPSRLELQRGGSGQLAATVAPSNATDRAVSWRSSNPAVASVDANGRVTALAAGVASVTATAGGVVSPAV</sequence>
<accession>A0A395XET6</accession>
<gene>
    <name evidence="2" type="ORF">DWV92_08410</name>
</gene>
<dbReference type="SMART" id="SM00635">
    <property type="entry name" value="BID_2"/>
    <property type="match status" value="1"/>
</dbReference>
<name>A0A395XET6_9BIFI</name>
<evidence type="ECO:0000313" key="3">
    <source>
        <dbReference type="Proteomes" id="UP000265970"/>
    </source>
</evidence>
<feature type="non-terminal residue" evidence="2">
    <location>
        <position position="114"/>
    </location>
</feature>